<protein>
    <recommendedName>
        <fullName evidence="3">Sorbitol-6-phosphate 2-dehydrogenase</fullName>
    </recommendedName>
</protein>
<name>A0A381X3T5_9ZZZZ</name>
<dbReference type="GO" id="GO:0016616">
    <property type="term" value="F:oxidoreductase activity, acting on the CH-OH group of donors, NAD or NADP as acceptor"/>
    <property type="evidence" value="ECO:0007669"/>
    <property type="project" value="TreeGrafter"/>
</dbReference>
<gene>
    <name evidence="2" type="ORF">METZ01_LOCUS112248</name>
</gene>
<dbReference type="PANTHER" id="PTHR42760:SF105">
    <property type="entry name" value="SORBITOL-6-PHOSPHATE 2-DEHYDROGENASE"/>
    <property type="match status" value="1"/>
</dbReference>
<dbReference type="InterPro" id="IPR020904">
    <property type="entry name" value="Sc_DH/Rdtase_CS"/>
</dbReference>
<reference evidence="2" key="1">
    <citation type="submission" date="2018-05" db="EMBL/GenBank/DDBJ databases">
        <authorList>
            <person name="Lanie J.A."/>
            <person name="Ng W.-L."/>
            <person name="Kazmierczak K.M."/>
            <person name="Andrzejewski T.M."/>
            <person name="Davidsen T.M."/>
            <person name="Wayne K.J."/>
            <person name="Tettelin H."/>
            <person name="Glass J.I."/>
            <person name="Rusch D."/>
            <person name="Podicherti R."/>
            <person name="Tsui H.-C.T."/>
            <person name="Winkler M.E."/>
        </authorList>
    </citation>
    <scope>NUCLEOTIDE SEQUENCE</scope>
</reference>
<organism evidence="2">
    <name type="scientific">marine metagenome</name>
    <dbReference type="NCBI Taxonomy" id="408172"/>
    <lineage>
        <taxon>unclassified sequences</taxon>
        <taxon>metagenomes</taxon>
        <taxon>ecological metagenomes</taxon>
    </lineage>
</organism>
<dbReference type="AlphaFoldDB" id="A0A381X3T5"/>
<dbReference type="PRINTS" id="PR00081">
    <property type="entry name" value="GDHRDH"/>
</dbReference>
<dbReference type="Pfam" id="PF13561">
    <property type="entry name" value="adh_short_C2"/>
    <property type="match status" value="1"/>
</dbReference>
<dbReference type="PROSITE" id="PS00061">
    <property type="entry name" value="ADH_SHORT"/>
    <property type="match status" value="1"/>
</dbReference>
<comment type="similarity">
    <text evidence="1">Belongs to the short-chain dehydrogenases/reductases (SDR) family.</text>
</comment>
<dbReference type="Gene3D" id="3.40.50.720">
    <property type="entry name" value="NAD(P)-binding Rossmann-like Domain"/>
    <property type="match status" value="1"/>
</dbReference>
<dbReference type="PRINTS" id="PR00080">
    <property type="entry name" value="SDRFAMILY"/>
</dbReference>
<proteinExistence type="inferred from homology"/>
<dbReference type="CDD" id="cd05233">
    <property type="entry name" value="SDR_c"/>
    <property type="match status" value="1"/>
</dbReference>
<accession>A0A381X3T5</accession>
<evidence type="ECO:0008006" key="3">
    <source>
        <dbReference type="Google" id="ProtNLM"/>
    </source>
</evidence>
<dbReference type="InterPro" id="IPR036291">
    <property type="entry name" value="NAD(P)-bd_dom_sf"/>
</dbReference>
<evidence type="ECO:0000313" key="2">
    <source>
        <dbReference type="EMBL" id="SVA59394.1"/>
    </source>
</evidence>
<dbReference type="InterPro" id="IPR002347">
    <property type="entry name" value="SDR_fam"/>
</dbReference>
<dbReference type="SUPFAM" id="SSF51735">
    <property type="entry name" value="NAD(P)-binding Rossmann-fold domains"/>
    <property type="match status" value="1"/>
</dbReference>
<dbReference type="EMBL" id="UINC01013808">
    <property type="protein sequence ID" value="SVA59394.1"/>
    <property type="molecule type" value="Genomic_DNA"/>
</dbReference>
<dbReference type="FunFam" id="3.40.50.720:FF:000084">
    <property type="entry name" value="Short-chain dehydrogenase reductase"/>
    <property type="match status" value="1"/>
</dbReference>
<dbReference type="PANTHER" id="PTHR42760">
    <property type="entry name" value="SHORT-CHAIN DEHYDROGENASES/REDUCTASES FAMILY MEMBER"/>
    <property type="match status" value="1"/>
</dbReference>
<evidence type="ECO:0000256" key="1">
    <source>
        <dbReference type="ARBA" id="ARBA00006484"/>
    </source>
</evidence>
<sequence length="271" mass="30045">MTLYYKDFDNKTVVITGGASGLGKGTAKVFAKYDANIVLVDIDRTKLDIVRNEISQTGVKVSYYICDVTKENEVDETVDLIEREIGDIDILVNAAGVWASSDFEDLEYASFEDWDFTYSVNVKGTVIFAETVAEKMKLRNYGKIINIASHAGKFASPSNPAYGASKASVIHLTQSLALRWASNNINVNVICPGSIWTPMWGRIAERIRRQNLSKNKMSTRDIFLEHIKDACPLQREQTPEDIGNAIVFFASENAKNITGQSLNVNGGIIMD</sequence>